<comment type="caution">
    <text evidence="13">The sequence shown here is derived from an EMBL/GenBank/DDBJ whole genome shotgun (WGS) entry which is preliminary data.</text>
</comment>
<keyword evidence="4" id="KW-0597">Phosphoprotein</keyword>
<feature type="transmembrane region" description="Helical" evidence="10">
    <location>
        <begin position="49"/>
        <end position="74"/>
    </location>
</feature>
<dbReference type="GO" id="GO:0005524">
    <property type="term" value="F:ATP binding"/>
    <property type="evidence" value="ECO:0007669"/>
    <property type="project" value="UniProtKB-KW"/>
</dbReference>
<keyword evidence="10" id="KW-1133">Transmembrane helix</keyword>
<comment type="subcellular location">
    <subcellularLocation>
        <location evidence="2">Membrane</location>
    </subcellularLocation>
</comment>
<dbReference type="Gene3D" id="6.10.340.10">
    <property type="match status" value="1"/>
</dbReference>
<evidence type="ECO:0000256" key="9">
    <source>
        <dbReference type="ARBA" id="ARBA00023012"/>
    </source>
</evidence>
<dbReference type="InterPro" id="IPR036890">
    <property type="entry name" value="HATPase_C_sf"/>
</dbReference>
<feature type="domain" description="Histidine kinase" evidence="11">
    <location>
        <begin position="300"/>
        <end position="512"/>
    </location>
</feature>
<dbReference type="InterPro" id="IPR003594">
    <property type="entry name" value="HATPase_dom"/>
</dbReference>
<name>A0A3A4NU93_ABYX5</name>
<dbReference type="SMART" id="SM00304">
    <property type="entry name" value="HAMP"/>
    <property type="match status" value="1"/>
</dbReference>
<dbReference type="InterPro" id="IPR003660">
    <property type="entry name" value="HAMP_dom"/>
</dbReference>
<keyword evidence="6" id="KW-0547">Nucleotide-binding</keyword>
<evidence type="ECO:0000256" key="3">
    <source>
        <dbReference type="ARBA" id="ARBA00012438"/>
    </source>
</evidence>
<dbReference type="SUPFAM" id="SSF55874">
    <property type="entry name" value="ATPase domain of HSP90 chaperone/DNA topoisomerase II/histidine kinase"/>
    <property type="match status" value="1"/>
</dbReference>
<dbReference type="GO" id="GO:0016020">
    <property type="term" value="C:membrane"/>
    <property type="evidence" value="ECO:0007669"/>
    <property type="project" value="UniProtKB-SubCell"/>
</dbReference>
<evidence type="ECO:0000259" key="12">
    <source>
        <dbReference type="PROSITE" id="PS50885"/>
    </source>
</evidence>
<evidence type="ECO:0000256" key="10">
    <source>
        <dbReference type="SAM" id="Phobius"/>
    </source>
</evidence>
<evidence type="ECO:0000256" key="5">
    <source>
        <dbReference type="ARBA" id="ARBA00022679"/>
    </source>
</evidence>
<dbReference type="PRINTS" id="PR00344">
    <property type="entry name" value="BCTRLSENSOR"/>
</dbReference>
<dbReference type="InterPro" id="IPR004358">
    <property type="entry name" value="Sig_transdc_His_kin-like_C"/>
</dbReference>
<comment type="catalytic activity">
    <reaction evidence="1">
        <text>ATP + protein L-histidine = ADP + protein N-phospho-L-histidine.</text>
        <dbReference type="EC" id="2.7.13.3"/>
    </reaction>
</comment>
<dbReference type="SMART" id="SM00388">
    <property type="entry name" value="HisKA"/>
    <property type="match status" value="1"/>
</dbReference>
<dbReference type="Pfam" id="PF02518">
    <property type="entry name" value="HATPase_c"/>
    <property type="match status" value="1"/>
</dbReference>
<feature type="domain" description="HAMP" evidence="12">
    <location>
        <begin position="230"/>
        <end position="283"/>
    </location>
</feature>
<evidence type="ECO:0000313" key="13">
    <source>
        <dbReference type="EMBL" id="RJP22125.1"/>
    </source>
</evidence>
<dbReference type="SUPFAM" id="SSF47384">
    <property type="entry name" value="Homodimeric domain of signal transducing histidine kinase"/>
    <property type="match status" value="1"/>
</dbReference>
<dbReference type="Pfam" id="PF00672">
    <property type="entry name" value="HAMP"/>
    <property type="match status" value="1"/>
</dbReference>
<keyword evidence="7 13" id="KW-0418">Kinase</keyword>
<evidence type="ECO:0000256" key="1">
    <source>
        <dbReference type="ARBA" id="ARBA00000085"/>
    </source>
</evidence>
<evidence type="ECO:0000256" key="8">
    <source>
        <dbReference type="ARBA" id="ARBA00022840"/>
    </source>
</evidence>
<dbReference type="GO" id="GO:0000155">
    <property type="term" value="F:phosphorelay sensor kinase activity"/>
    <property type="evidence" value="ECO:0007669"/>
    <property type="project" value="InterPro"/>
</dbReference>
<organism evidence="13 14">
    <name type="scientific">Abyssobacteria bacterium (strain SURF_5)</name>
    <dbReference type="NCBI Taxonomy" id="2093360"/>
    <lineage>
        <taxon>Bacteria</taxon>
        <taxon>Pseudomonadati</taxon>
        <taxon>Candidatus Hydrogenedentota</taxon>
        <taxon>Candidatus Abyssobacteria</taxon>
    </lineage>
</organism>
<evidence type="ECO:0000256" key="4">
    <source>
        <dbReference type="ARBA" id="ARBA00022553"/>
    </source>
</evidence>
<keyword evidence="8" id="KW-0067">ATP-binding</keyword>
<dbReference type="Proteomes" id="UP000265882">
    <property type="component" value="Unassembled WGS sequence"/>
</dbReference>
<dbReference type="InterPro" id="IPR036097">
    <property type="entry name" value="HisK_dim/P_sf"/>
</dbReference>
<dbReference type="PROSITE" id="PS50109">
    <property type="entry name" value="HIS_KIN"/>
    <property type="match status" value="1"/>
</dbReference>
<dbReference type="Gene3D" id="1.10.287.130">
    <property type="match status" value="1"/>
</dbReference>
<dbReference type="Gene3D" id="3.30.565.10">
    <property type="entry name" value="Histidine kinase-like ATPase, C-terminal domain"/>
    <property type="match status" value="1"/>
</dbReference>
<evidence type="ECO:0000313" key="14">
    <source>
        <dbReference type="Proteomes" id="UP000265882"/>
    </source>
</evidence>
<sequence>MQNSPDRVAEAQLSNPALWASGADRKETPTDVALKALQKRPKFSIRMQIYVAVAVSFVIFFGVAMSLLITTYLIEHKVRFLEISNSYLFEIQQARRFEKNFFLYGTNMDEALENIANARQVLLENAEGLEGVMGEKGFSIILPRLKEYEDSLLKLRQSELSSGGDSSPLKKQAEAEVRRNGQEIVNFAEHLMQEEKRALDKMILLSRKVHIYSFVFLFCFFAFNTYFLGRRVLRPLWRFVAYAERIATGDYSPITPARRYRDEFSNLAVAINKMIREIEIKQDQLIQSHKVAAIGLLTSGVAHELNNPINNINITAEYILENYDGLDNQEKRRLLGEIMQQGDRASSTVKELLHFTRVKPDAFEQLDITSVIEDILRLLQNQMNLNGITVEKDYPPVVPVVNGNRNNLQQVFLNLLTNAIQAMPSGGKLRLVISDTHVGLLKIDVIDTGVGIKQEHLQLIFDPYFTTKNINEGTGLGLSVCFGIIKKHTGKIMVSSEVGKGSTFSVYLPCFSPDSSRGAETGAGGIQEISR</sequence>
<dbReference type="InterPro" id="IPR003661">
    <property type="entry name" value="HisK_dim/P_dom"/>
</dbReference>
<dbReference type="EC" id="2.7.13.3" evidence="3"/>
<feature type="transmembrane region" description="Helical" evidence="10">
    <location>
        <begin position="209"/>
        <end position="229"/>
    </location>
</feature>
<dbReference type="PROSITE" id="PS50885">
    <property type="entry name" value="HAMP"/>
    <property type="match status" value="1"/>
</dbReference>
<gene>
    <name evidence="13" type="ORF">C4520_08690</name>
</gene>
<keyword evidence="10" id="KW-0812">Transmembrane</keyword>
<dbReference type="AlphaFoldDB" id="A0A3A4NU93"/>
<evidence type="ECO:0000256" key="2">
    <source>
        <dbReference type="ARBA" id="ARBA00004370"/>
    </source>
</evidence>
<protein>
    <recommendedName>
        <fullName evidence="3">histidine kinase</fullName>
        <ecNumber evidence="3">2.7.13.3</ecNumber>
    </recommendedName>
</protein>
<keyword evidence="10" id="KW-0472">Membrane</keyword>
<evidence type="ECO:0000256" key="7">
    <source>
        <dbReference type="ARBA" id="ARBA00022777"/>
    </source>
</evidence>
<dbReference type="InterPro" id="IPR005467">
    <property type="entry name" value="His_kinase_dom"/>
</dbReference>
<dbReference type="SUPFAM" id="SSF158472">
    <property type="entry name" value="HAMP domain-like"/>
    <property type="match status" value="1"/>
</dbReference>
<evidence type="ECO:0000259" key="11">
    <source>
        <dbReference type="PROSITE" id="PS50109"/>
    </source>
</evidence>
<accession>A0A3A4NU93</accession>
<dbReference type="PANTHER" id="PTHR43065">
    <property type="entry name" value="SENSOR HISTIDINE KINASE"/>
    <property type="match status" value="1"/>
</dbReference>
<keyword evidence="9" id="KW-0902">Two-component regulatory system</keyword>
<reference evidence="13 14" key="1">
    <citation type="journal article" date="2017" name="ISME J.">
        <title>Energy and carbon metabolisms in a deep terrestrial subsurface fluid microbial community.</title>
        <authorList>
            <person name="Momper L."/>
            <person name="Jungbluth S.P."/>
            <person name="Lee M.D."/>
            <person name="Amend J.P."/>
        </authorList>
    </citation>
    <scope>NUCLEOTIDE SEQUENCE [LARGE SCALE GENOMIC DNA]</scope>
    <source>
        <strain evidence="13">SURF_5</strain>
    </source>
</reference>
<keyword evidence="5" id="KW-0808">Transferase</keyword>
<dbReference type="Pfam" id="PF00512">
    <property type="entry name" value="HisKA"/>
    <property type="match status" value="1"/>
</dbReference>
<dbReference type="EMBL" id="QZKU01000061">
    <property type="protein sequence ID" value="RJP22125.1"/>
    <property type="molecule type" value="Genomic_DNA"/>
</dbReference>
<proteinExistence type="predicted"/>
<dbReference type="CDD" id="cd06225">
    <property type="entry name" value="HAMP"/>
    <property type="match status" value="1"/>
</dbReference>
<evidence type="ECO:0000256" key="6">
    <source>
        <dbReference type="ARBA" id="ARBA00022741"/>
    </source>
</evidence>
<dbReference type="PANTHER" id="PTHR43065:SF10">
    <property type="entry name" value="PEROXIDE STRESS-ACTIVATED HISTIDINE KINASE MAK3"/>
    <property type="match status" value="1"/>
</dbReference>
<dbReference type="SMART" id="SM00387">
    <property type="entry name" value="HATPase_c"/>
    <property type="match status" value="1"/>
</dbReference>